<dbReference type="Proteomes" id="UP001597295">
    <property type="component" value="Unassembled WGS sequence"/>
</dbReference>
<comment type="similarity">
    <text evidence="1">Belongs to the YciI family.</text>
</comment>
<dbReference type="RefSeq" id="WP_379876712.1">
    <property type="nucleotide sequence ID" value="NZ_JBHUIP010000012.1"/>
</dbReference>
<dbReference type="SUPFAM" id="SSF54909">
    <property type="entry name" value="Dimeric alpha+beta barrel"/>
    <property type="match status" value="1"/>
</dbReference>
<gene>
    <name evidence="3" type="ORF">ACFSM5_12365</name>
</gene>
<dbReference type="PANTHER" id="PTHR33606:SF3">
    <property type="entry name" value="PROTEIN YCII"/>
    <property type="match status" value="1"/>
</dbReference>
<evidence type="ECO:0000313" key="4">
    <source>
        <dbReference type="Proteomes" id="UP001597295"/>
    </source>
</evidence>
<comment type="caution">
    <text evidence="3">The sequence shown here is derived from an EMBL/GenBank/DDBJ whole genome shotgun (WGS) entry which is preliminary data.</text>
</comment>
<dbReference type="InterPro" id="IPR051807">
    <property type="entry name" value="Sec-metab_biosynth-assoc"/>
</dbReference>
<accession>A0ABW5DT53</accession>
<dbReference type="EMBL" id="JBHUIP010000012">
    <property type="protein sequence ID" value="MFD2263685.1"/>
    <property type="molecule type" value="Genomic_DNA"/>
</dbReference>
<dbReference type="InterPro" id="IPR005545">
    <property type="entry name" value="YCII"/>
</dbReference>
<protein>
    <submittedName>
        <fullName evidence="3">YciI family protein</fullName>
    </submittedName>
</protein>
<proteinExistence type="inferred from homology"/>
<feature type="domain" description="YCII-related" evidence="2">
    <location>
        <begin position="1"/>
        <end position="90"/>
    </location>
</feature>
<evidence type="ECO:0000256" key="1">
    <source>
        <dbReference type="ARBA" id="ARBA00007689"/>
    </source>
</evidence>
<dbReference type="InterPro" id="IPR011008">
    <property type="entry name" value="Dimeric_a/b-barrel"/>
</dbReference>
<dbReference type="PANTHER" id="PTHR33606">
    <property type="entry name" value="PROTEIN YCII"/>
    <property type="match status" value="1"/>
</dbReference>
<sequence length="96" mass="10673">MQFLVIARDGTDAEALNRRLAVREAHLEGMRPRKKAGELLVGGAILDDDGKMIGSASVVDFPDRAALQAWIDSDPYTKGNVWQKFEIYPMRVANLD</sequence>
<name>A0ABW5DT53_9PROT</name>
<dbReference type="Gene3D" id="3.30.70.1060">
    <property type="entry name" value="Dimeric alpha+beta barrel"/>
    <property type="match status" value="1"/>
</dbReference>
<keyword evidence="4" id="KW-1185">Reference proteome</keyword>
<dbReference type="Pfam" id="PF03795">
    <property type="entry name" value="YCII"/>
    <property type="match status" value="1"/>
</dbReference>
<organism evidence="3 4">
    <name type="scientific">Lacibacterium aquatile</name>
    <dbReference type="NCBI Taxonomy" id="1168082"/>
    <lineage>
        <taxon>Bacteria</taxon>
        <taxon>Pseudomonadati</taxon>
        <taxon>Pseudomonadota</taxon>
        <taxon>Alphaproteobacteria</taxon>
        <taxon>Rhodospirillales</taxon>
        <taxon>Rhodospirillaceae</taxon>
    </lineage>
</organism>
<evidence type="ECO:0000313" key="3">
    <source>
        <dbReference type="EMBL" id="MFD2263685.1"/>
    </source>
</evidence>
<evidence type="ECO:0000259" key="2">
    <source>
        <dbReference type="Pfam" id="PF03795"/>
    </source>
</evidence>
<reference evidence="4" key="1">
    <citation type="journal article" date="2019" name="Int. J. Syst. Evol. Microbiol.">
        <title>The Global Catalogue of Microorganisms (GCM) 10K type strain sequencing project: providing services to taxonomists for standard genome sequencing and annotation.</title>
        <authorList>
            <consortium name="The Broad Institute Genomics Platform"/>
            <consortium name="The Broad Institute Genome Sequencing Center for Infectious Disease"/>
            <person name="Wu L."/>
            <person name="Ma J."/>
        </authorList>
    </citation>
    <scope>NUCLEOTIDE SEQUENCE [LARGE SCALE GENOMIC DNA]</scope>
    <source>
        <strain evidence="4">CGMCC 1.19062</strain>
    </source>
</reference>